<sequence>MMHQPPAWSLDGSERLTLEGFLESFGEAWARTERRFLKLECWQSYREADGVRSQEAFQAGDVALARRLLEEEAMEDQPLRDEVRSRNLEFTRVRLLSYPLTNYLHYEMINYEVRSRLGERIEFFVPPSPVHSYFDFLLFDSHTALIHDYGSGPVGYQTGGWLTHAPKTLHALAGIATDLRTRGERAWPLEGAPDRPRA</sequence>
<proteinExistence type="predicted"/>
<feature type="domain" description="DUF6879" evidence="1">
    <location>
        <begin position="24"/>
        <end position="183"/>
    </location>
</feature>
<dbReference type="Pfam" id="PF21806">
    <property type="entry name" value="DUF6879"/>
    <property type="match status" value="1"/>
</dbReference>
<evidence type="ECO:0000259" key="1">
    <source>
        <dbReference type="Pfam" id="PF21806"/>
    </source>
</evidence>
<keyword evidence="3" id="KW-1185">Reference proteome</keyword>
<organism evidence="2 3">
    <name type="scientific">Actinomadura coerulea</name>
    <dbReference type="NCBI Taxonomy" id="46159"/>
    <lineage>
        <taxon>Bacteria</taxon>
        <taxon>Bacillati</taxon>
        <taxon>Actinomycetota</taxon>
        <taxon>Actinomycetes</taxon>
        <taxon>Streptosporangiales</taxon>
        <taxon>Thermomonosporaceae</taxon>
        <taxon>Actinomadura</taxon>
    </lineage>
</organism>
<evidence type="ECO:0000313" key="3">
    <source>
        <dbReference type="Proteomes" id="UP000546324"/>
    </source>
</evidence>
<gene>
    <name evidence="2" type="ORF">BKA00_005399</name>
</gene>
<dbReference type="InterPro" id="IPR049244">
    <property type="entry name" value="DUF6879"/>
</dbReference>
<dbReference type="Proteomes" id="UP000546324">
    <property type="component" value="Unassembled WGS sequence"/>
</dbReference>
<reference evidence="2 3" key="1">
    <citation type="submission" date="2020-08" db="EMBL/GenBank/DDBJ databases">
        <title>Sequencing the genomes of 1000 actinobacteria strains.</title>
        <authorList>
            <person name="Klenk H.-P."/>
        </authorList>
    </citation>
    <scope>NUCLEOTIDE SEQUENCE [LARGE SCALE GENOMIC DNA]</scope>
    <source>
        <strain evidence="2 3">DSM 43675</strain>
    </source>
</reference>
<protein>
    <recommendedName>
        <fullName evidence="1">DUF6879 domain-containing protein</fullName>
    </recommendedName>
</protein>
<dbReference type="EMBL" id="JACHMQ010000001">
    <property type="protein sequence ID" value="MBB6398485.1"/>
    <property type="molecule type" value="Genomic_DNA"/>
</dbReference>
<accession>A0A7X0G4E1</accession>
<name>A0A7X0G4E1_9ACTN</name>
<comment type="caution">
    <text evidence="2">The sequence shown here is derived from an EMBL/GenBank/DDBJ whole genome shotgun (WGS) entry which is preliminary data.</text>
</comment>
<dbReference type="RefSeq" id="WP_185029457.1">
    <property type="nucleotide sequence ID" value="NZ_JACHMQ010000001.1"/>
</dbReference>
<dbReference type="AlphaFoldDB" id="A0A7X0G4E1"/>
<evidence type="ECO:0000313" key="2">
    <source>
        <dbReference type="EMBL" id="MBB6398485.1"/>
    </source>
</evidence>